<dbReference type="Gene3D" id="3.30.457.10">
    <property type="entry name" value="Copper amine oxidase-like, N-terminal domain"/>
    <property type="match status" value="1"/>
</dbReference>
<sequence>MRRTRKTFVMLLSLVIVFSASSYAAAEERFASWTGNECSYCHDSSRHLNENGKAYLEAGKPHDYGWKNISTPEPSSEPQPTPIPAPISKPNNIILKIGDPYMKVNGQTTEVDPRRETKPLIVKGRTLLPIRTIVETIGGNIDWDSALQQVLISLDGNTIRLVIGSNEAYKKDTQSQKWVLTKIDVPAQIINERTMVPVRFVTESLGLSIDWDQETKAVTITY</sequence>
<dbReference type="InterPro" id="IPR036582">
    <property type="entry name" value="Mao_N_sf"/>
</dbReference>
<accession>A0AAU0UKZ8</accession>
<dbReference type="AlphaFoldDB" id="A0AAU0UKZ8"/>
<evidence type="ECO:0000256" key="2">
    <source>
        <dbReference type="SAM" id="SignalP"/>
    </source>
</evidence>
<feature type="chain" id="PRO_5043894256" evidence="2">
    <location>
        <begin position="25"/>
        <end position="222"/>
    </location>
</feature>
<dbReference type="EMBL" id="CP121694">
    <property type="protein sequence ID" value="WRO20856.1"/>
    <property type="molecule type" value="Genomic_DNA"/>
</dbReference>
<name>A0AAU0UKZ8_9FIRM</name>
<evidence type="ECO:0000256" key="1">
    <source>
        <dbReference type="SAM" id="MobiDB-lite"/>
    </source>
</evidence>
<keyword evidence="2" id="KW-0732">Signal</keyword>
<dbReference type="Pfam" id="PF07833">
    <property type="entry name" value="Cu_amine_oxidN1"/>
    <property type="match status" value="1"/>
</dbReference>
<reference evidence="4 5" key="1">
    <citation type="submission" date="2023-04" db="EMBL/GenBank/DDBJ databases">
        <authorList>
            <person name="Hsu D."/>
        </authorList>
    </citation>
    <scope>NUCLEOTIDE SEQUENCE [LARGE SCALE GENOMIC DNA]</scope>
    <source>
        <strain evidence="4 5">MK1</strain>
    </source>
</reference>
<protein>
    <submittedName>
        <fullName evidence="4">Copper amine oxidase N-terminal domain-containing protein</fullName>
    </submittedName>
</protein>
<dbReference type="SUPFAM" id="SSF55383">
    <property type="entry name" value="Copper amine oxidase, domain N"/>
    <property type="match status" value="1"/>
</dbReference>
<feature type="region of interest" description="Disordered" evidence="1">
    <location>
        <begin position="66"/>
        <end position="88"/>
    </location>
</feature>
<dbReference type="InterPro" id="IPR012854">
    <property type="entry name" value="Cu_amine_oxidase-like_N"/>
</dbReference>
<gene>
    <name evidence="4" type="ORF">MFMK1_000646</name>
</gene>
<proteinExistence type="predicted"/>
<feature type="signal peptide" evidence="2">
    <location>
        <begin position="1"/>
        <end position="24"/>
    </location>
</feature>
<keyword evidence="5" id="KW-1185">Reference proteome</keyword>
<evidence type="ECO:0000313" key="5">
    <source>
        <dbReference type="Proteomes" id="UP001329915"/>
    </source>
</evidence>
<dbReference type="Proteomes" id="UP001329915">
    <property type="component" value="Chromosome"/>
</dbReference>
<dbReference type="RefSeq" id="WP_366923734.1">
    <property type="nucleotide sequence ID" value="NZ_CP121694.1"/>
</dbReference>
<evidence type="ECO:0000259" key="3">
    <source>
        <dbReference type="Pfam" id="PF07833"/>
    </source>
</evidence>
<evidence type="ECO:0000313" key="4">
    <source>
        <dbReference type="EMBL" id="WRO20856.1"/>
    </source>
</evidence>
<dbReference type="KEGG" id="dbc:MFMK1_000646"/>
<feature type="compositionally biased region" description="Pro residues" evidence="1">
    <location>
        <begin position="75"/>
        <end position="87"/>
    </location>
</feature>
<organism evidence="4 5">
    <name type="scientific">Metallumcola ferriviriculae</name>
    <dbReference type="NCBI Taxonomy" id="3039180"/>
    <lineage>
        <taxon>Bacteria</taxon>
        <taxon>Bacillati</taxon>
        <taxon>Bacillota</taxon>
        <taxon>Clostridia</taxon>
        <taxon>Neomoorellales</taxon>
        <taxon>Desulfitibacteraceae</taxon>
        <taxon>Metallumcola</taxon>
    </lineage>
</organism>
<feature type="domain" description="Copper amine oxidase-like N-terminal" evidence="3">
    <location>
        <begin position="116"/>
        <end position="220"/>
    </location>
</feature>